<dbReference type="InterPro" id="IPR008840">
    <property type="entry name" value="Sipho_Gp157"/>
</dbReference>
<dbReference type="EMBL" id="JPVP01000037">
    <property type="protein sequence ID" value="KGR88698.1"/>
    <property type="molecule type" value="Genomic_DNA"/>
</dbReference>
<dbReference type="AlphaFoldDB" id="A0A0A3J0L6"/>
<accession>A0A0A3J0L6</accession>
<dbReference type="RefSeq" id="WP_036150330.1">
    <property type="nucleotide sequence ID" value="NZ_AVCX01000026.1"/>
</dbReference>
<name>A0A0A3J0L6_9BACI</name>
<evidence type="ECO:0000313" key="2">
    <source>
        <dbReference type="EMBL" id="KGR88698.1"/>
    </source>
</evidence>
<feature type="coiled-coil region" evidence="1">
    <location>
        <begin position="49"/>
        <end position="83"/>
    </location>
</feature>
<dbReference type="STRING" id="1220589.CD32_01125"/>
<sequence length="159" mass="18191">MATIYEIADKYKFIQQMIEEGADPEVFAEALKAIDGEAAEKLEAYAMVIKNVDSDINGLDAEIKRLQERKKSMQNNVANMKEVMGMLLKTVEGNRLKTDKFTFSFRKSTKVVIDNIDMIPEDFVRKLYDVNKTDLKKYMERGAIVNGARLLENQSLSIR</sequence>
<dbReference type="eggNOG" id="ENOG50330BC">
    <property type="taxonomic scope" value="Bacteria"/>
</dbReference>
<proteinExistence type="predicted"/>
<comment type="caution">
    <text evidence="2">The sequence shown here is derived from an EMBL/GenBank/DDBJ whole genome shotgun (WGS) entry which is preliminary data.</text>
</comment>
<keyword evidence="3" id="KW-1185">Reference proteome</keyword>
<keyword evidence="1" id="KW-0175">Coiled coil</keyword>
<evidence type="ECO:0000256" key="1">
    <source>
        <dbReference type="SAM" id="Coils"/>
    </source>
</evidence>
<organism evidence="2 3">
    <name type="scientific">Lysinibacillus odysseyi 34hs-1 = NBRC 100172</name>
    <dbReference type="NCBI Taxonomy" id="1220589"/>
    <lineage>
        <taxon>Bacteria</taxon>
        <taxon>Bacillati</taxon>
        <taxon>Bacillota</taxon>
        <taxon>Bacilli</taxon>
        <taxon>Bacillales</taxon>
        <taxon>Bacillaceae</taxon>
        <taxon>Lysinibacillus</taxon>
    </lineage>
</organism>
<reference evidence="2 3" key="1">
    <citation type="submission" date="2014-02" db="EMBL/GenBank/DDBJ databases">
        <title>Draft genome sequence of Lysinibacillus odysseyi NBRC 100172.</title>
        <authorList>
            <person name="Zhang F."/>
            <person name="Wang G."/>
            <person name="Zhang L."/>
        </authorList>
    </citation>
    <scope>NUCLEOTIDE SEQUENCE [LARGE SCALE GENOMIC DNA]</scope>
    <source>
        <strain evidence="2 3">NBRC 100172</strain>
    </source>
</reference>
<protein>
    <recommendedName>
        <fullName evidence="4">Siphovirus Gp157 family protein</fullName>
    </recommendedName>
</protein>
<dbReference type="Pfam" id="PF05565">
    <property type="entry name" value="Sipho_Gp157"/>
    <property type="match status" value="1"/>
</dbReference>
<evidence type="ECO:0008006" key="4">
    <source>
        <dbReference type="Google" id="ProtNLM"/>
    </source>
</evidence>
<gene>
    <name evidence="2" type="ORF">CD32_01125</name>
</gene>
<dbReference type="Proteomes" id="UP000030437">
    <property type="component" value="Unassembled WGS sequence"/>
</dbReference>
<evidence type="ECO:0000313" key="3">
    <source>
        <dbReference type="Proteomes" id="UP000030437"/>
    </source>
</evidence>